<dbReference type="InterPro" id="IPR029063">
    <property type="entry name" value="SAM-dependent_MTases_sf"/>
</dbReference>
<evidence type="ECO:0000313" key="1">
    <source>
        <dbReference type="EMBL" id="GBL76596.1"/>
    </source>
</evidence>
<evidence type="ECO:0000313" key="2">
    <source>
        <dbReference type="Proteomes" id="UP000499080"/>
    </source>
</evidence>
<organism evidence="1 2">
    <name type="scientific">Araneus ventricosus</name>
    <name type="common">Orbweaver spider</name>
    <name type="synonym">Epeira ventricosa</name>
    <dbReference type="NCBI Taxonomy" id="182803"/>
    <lineage>
        <taxon>Eukaryota</taxon>
        <taxon>Metazoa</taxon>
        <taxon>Ecdysozoa</taxon>
        <taxon>Arthropoda</taxon>
        <taxon>Chelicerata</taxon>
        <taxon>Arachnida</taxon>
        <taxon>Araneae</taxon>
        <taxon>Araneomorphae</taxon>
        <taxon>Entelegynae</taxon>
        <taxon>Araneoidea</taxon>
        <taxon>Araneidae</taxon>
        <taxon>Araneus</taxon>
    </lineage>
</organism>
<dbReference type="SUPFAM" id="SSF53335">
    <property type="entry name" value="S-adenosyl-L-methionine-dependent methyltransferases"/>
    <property type="match status" value="1"/>
</dbReference>
<comment type="caution">
    <text evidence="1">The sequence shown here is derived from an EMBL/GenBank/DDBJ whole genome shotgun (WGS) entry which is preliminary data.</text>
</comment>
<keyword evidence="2" id="KW-1185">Reference proteome</keyword>
<dbReference type="AlphaFoldDB" id="A0A4Y2ABK3"/>
<protein>
    <submittedName>
        <fullName evidence="1">Uncharacterized protein</fullName>
    </submittedName>
</protein>
<name>A0A4Y2ABK3_ARAVE</name>
<reference evidence="1 2" key="1">
    <citation type="journal article" date="2019" name="Sci. Rep.">
        <title>Orb-weaving spider Araneus ventricosus genome elucidates the spidroin gene catalogue.</title>
        <authorList>
            <person name="Kono N."/>
            <person name="Nakamura H."/>
            <person name="Ohtoshi R."/>
            <person name="Moran D.A.P."/>
            <person name="Shinohara A."/>
            <person name="Yoshida Y."/>
            <person name="Fujiwara M."/>
            <person name="Mori M."/>
            <person name="Tomita M."/>
            <person name="Arakawa K."/>
        </authorList>
    </citation>
    <scope>NUCLEOTIDE SEQUENCE [LARGE SCALE GENOMIC DNA]</scope>
</reference>
<dbReference type="OrthoDB" id="66144at2759"/>
<feature type="non-terminal residue" evidence="1">
    <location>
        <position position="151"/>
    </location>
</feature>
<sequence>MLWCSSYATLYARISLFFSDICNNLYKGHLVLILLGSSMLSETLYNYFVAETHKFAKSMKIHELKWNRDSGRQLIMDVGCGINRISTDFISQRYVNADKIYIDNNPEVIRYFSRKKESNFIKYKEADILDWGLLQKMEGSLSKVVSLRCLS</sequence>
<dbReference type="Gene3D" id="3.40.50.150">
    <property type="entry name" value="Vaccinia Virus protein VP39"/>
    <property type="match status" value="1"/>
</dbReference>
<dbReference type="Proteomes" id="UP000499080">
    <property type="component" value="Unassembled WGS sequence"/>
</dbReference>
<proteinExistence type="predicted"/>
<dbReference type="EMBL" id="BGPR01079923">
    <property type="protein sequence ID" value="GBL76596.1"/>
    <property type="molecule type" value="Genomic_DNA"/>
</dbReference>
<gene>
    <name evidence="1" type="ORF">AVEN_70807_1</name>
</gene>
<accession>A0A4Y2ABK3</accession>